<accession>A0A6B9F922</accession>
<dbReference type="OrthoDB" id="289425at2157"/>
<organism evidence="1 2">
    <name type="scientific">Haloplanus rallus</name>
    <dbReference type="NCBI Taxonomy" id="1816183"/>
    <lineage>
        <taxon>Archaea</taxon>
        <taxon>Methanobacteriati</taxon>
        <taxon>Methanobacteriota</taxon>
        <taxon>Stenosarchaea group</taxon>
        <taxon>Halobacteria</taxon>
        <taxon>Halobacteriales</taxon>
        <taxon>Haloferacaceae</taxon>
        <taxon>Haloplanus</taxon>
    </lineage>
</organism>
<name>A0A6B9F922_9EURY</name>
<dbReference type="Proteomes" id="UP000428325">
    <property type="component" value="Chromosome"/>
</dbReference>
<dbReference type="RefSeq" id="WP_157689453.1">
    <property type="nucleotide sequence ID" value="NZ_CP034345.1"/>
</dbReference>
<dbReference type="InterPro" id="IPR058715">
    <property type="entry name" value="PDDEXK_nuclease-rel"/>
</dbReference>
<gene>
    <name evidence="1" type="ORF">EI982_09440</name>
</gene>
<keyword evidence="2" id="KW-1185">Reference proteome</keyword>
<dbReference type="AlphaFoldDB" id="A0A6B9F922"/>
<dbReference type="KEGG" id="hra:EI982_09440"/>
<evidence type="ECO:0000313" key="2">
    <source>
        <dbReference type="Proteomes" id="UP000428325"/>
    </source>
</evidence>
<protein>
    <recommendedName>
        <fullName evidence="3">DUF3883 domain-containing protein</fullName>
    </recommendedName>
</protein>
<dbReference type="EMBL" id="CP034345">
    <property type="protein sequence ID" value="QGX94997.1"/>
    <property type="molecule type" value="Genomic_DNA"/>
</dbReference>
<sequence length="150" mass="16933">MTQRHRLSRTERRRLQEDTGDLAETIATDVYAGYNPFVDAEWYDAKRDSGAVLEVKSALSTLANGADGRFRLWREQHEQLLEHDRDGSARYAFVLFDIDGREPVAHLVQKPPAKVGRIIGARGGWGPSGHDSQGEQHKLPIEAIFEDYDS</sequence>
<evidence type="ECO:0000313" key="1">
    <source>
        <dbReference type="EMBL" id="QGX94997.1"/>
    </source>
</evidence>
<evidence type="ECO:0008006" key="3">
    <source>
        <dbReference type="Google" id="ProtNLM"/>
    </source>
</evidence>
<reference evidence="1 2" key="1">
    <citation type="submission" date="2018-12" db="EMBL/GenBank/DDBJ databases">
        <title>Complete genome sequence of Haloplanus rallus MBLA0036.</title>
        <authorList>
            <person name="Nam Y.-d."/>
            <person name="Kang J."/>
            <person name="Chung W.-H."/>
            <person name="Park Y.S."/>
        </authorList>
    </citation>
    <scope>NUCLEOTIDE SEQUENCE [LARGE SCALE GENOMIC DNA]</scope>
    <source>
        <strain evidence="1 2">MBLA0036</strain>
    </source>
</reference>
<proteinExistence type="predicted"/>
<dbReference type="Pfam" id="PF25941">
    <property type="entry name" value="PDDEXK_16"/>
    <property type="match status" value="1"/>
</dbReference>
<dbReference type="GeneID" id="43369759"/>